<name>A0ABN6YQ01_9MICO</name>
<keyword evidence="1" id="KW-0472">Membrane</keyword>
<keyword evidence="1" id="KW-1133">Transmembrane helix</keyword>
<protein>
    <submittedName>
        <fullName evidence="2">Uncharacterized protein</fullName>
    </submittedName>
</protein>
<sequence>MGDAWELFLRAPALGSGPGSFEGFWSQRYNYPIELAAPPHSLLHELLSEYGLFVTVPLALSLAVVAVRAIRPMLSRNGADVQSFIGPSWIPALILAALLPSSVIAAPWFWIWLAGVIAIQINQHQSSEVTSTGITGRAHSVESGSSESRV</sequence>
<organism evidence="2">
    <name type="scientific">Barrientosiimonas endolithica</name>
    <dbReference type="NCBI Taxonomy" id="1535208"/>
    <lineage>
        <taxon>Bacteria</taxon>
        <taxon>Bacillati</taxon>
        <taxon>Actinomycetota</taxon>
        <taxon>Actinomycetes</taxon>
        <taxon>Micrococcales</taxon>
        <taxon>Dermacoccaceae</taxon>
        <taxon>Barrientosiimonas</taxon>
    </lineage>
</organism>
<proteinExistence type="predicted"/>
<keyword evidence="1" id="KW-0812">Transmembrane</keyword>
<feature type="transmembrane region" description="Helical" evidence="1">
    <location>
        <begin position="90"/>
        <end position="113"/>
    </location>
</feature>
<evidence type="ECO:0000313" key="2">
    <source>
        <dbReference type="EMBL" id="BDZ59066.1"/>
    </source>
</evidence>
<reference evidence="2" key="1">
    <citation type="journal article" date="2014" name="Int. J. Syst. Evol. Microbiol.">
        <title>Complete genome of a new Firmicutes species belonging to the dominant human colonic microbiota ('Ruminococcus bicirculans') reveals two chromosomes and a selective capacity to utilize plant glucans.</title>
        <authorList>
            <consortium name="NISC Comparative Sequencing Program"/>
            <person name="Wegmann U."/>
            <person name="Louis P."/>
            <person name="Goesmann A."/>
            <person name="Henrissat B."/>
            <person name="Duncan S.H."/>
            <person name="Flint H.J."/>
        </authorList>
    </citation>
    <scope>NUCLEOTIDE SEQUENCE</scope>
    <source>
        <strain evidence="2">NBRC 110608</strain>
    </source>
</reference>
<accession>A0ABN6YQ01</accession>
<feature type="transmembrane region" description="Helical" evidence="1">
    <location>
        <begin position="50"/>
        <end position="70"/>
    </location>
</feature>
<dbReference type="EMBL" id="AP027735">
    <property type="protein sequence ID" value="BDZ59066.1"/>
    <property type="molecule type" value="Genomic_DNA"/>
</dbReference>
<gene>
    <name evidence="2" type="ORF">GCM10025872_27230</name>
</gene>
<reference evidence="2" key="2">
    <citation type="submission" date="2023-02" db="EMBL/GenBank/DDBJ databases">
        <authorList>
            <person name="Sun Q."/>
            <person name="Mori K."/>
        </authorList>
    </citation>
    <scope>NUCLEOTIDE SEQUENCE</scope>
    <source>
        <strain evidence="2">NBRC 110608</strain>
    </source>
</reference>
<evidence type="ECO:0000256" key="1">
    <source>
        <dbReference type="SAM" id="Phobius"/>
    </source>
</evidence>